<reference evidence="2" key="1">
    <citation type="submission" date="2022-08" db="EMBL/GenBank/DDBJ databases">
        <title>Genome sequencing of human pathogens.</title>
        <authorList>
            <person name="Cao X."/>
        </authorList>
    </citation>
    <scope>NUCLEOTIDE SEQUENCE</scope>
    <source>
        <strain evidence="2">EC16126</strain>
    </source>
</reference>
<dbReference type="InterPro" id="IPR036291">
    <property type="entry name" value="NAD(P)-bd_dom_sf"/>
</dbReference>
<dbReference type="GO" id="GO:0042602">
    <property type="term" value="F:riboflavin reductase (NADPH) activity"/>
    <property type="evidence" value="ECO:0007669"/>
    <property type="project" value="TreeGrafter"/>
</dbReference>
<sequence>HKPYPTNSKIIMGDVLNHAALKQAMQGQDVVYANLTGEDLDIQANSVIAAMKACDVKRLIFVLSLGIYDEVPGKFGEWNNAVIGEPLKPFRRAADAIEASGLEYTILRPAWLTDEDIIDYELTSRNEPFKGTIVSRKSVAALITDIIDKPEKHIGENIGINQPGTDGDKPFFM</sequence>
<dbReference type="InterPro" id="IPR016040">
    <property type="entry name" value="NAD(P)-bd_dom"/>
</dbReference>
<dbReference type="InterPro" id="IPR051606">
    <property type="entry name" value="Polyketide_Oxido-like"/>
</dbReference>
<dbReference type="Proteomes" id="UP001211064">
    <property type="component" value="Unassembled WGS sequence"/>
</dbReference>
<evidence type="ECO:0000259" key="1">
    <source>
        <dbReference type="Pfam" id="PF13460"/>
    </source>
</evidence>
<feature type="non-terminal residue" evidence="2">
    <location>
        <position position="1"/>
    </location>
</feature>
<dbReference type="RefSeq" id="WP_271097918.1">
    <property type="nucleotide sequence ID" value="NZ_JANWOR010000501.1"/>
</dbReference>
<organism evidence="2 3">
    <name type="scientific">Escherichia coli</name>
    <dbReference type="NCBI Taxonomy" id="562"/>
    <lineage>
        <taxon>Bacteria</taxon>
        <taxon>Pseudomonadati</taxon>
        <taxon>Pseudomonadota</taxon>
        <taxon>Gammaproteobacteria</taxon>
        <taxon>Enterobacterales</taxon>
        <taxon>Enterobacteriaceae</taxon>
        <taxon>Escherichia</taxon>
    </lineage>
</organism>
<dbReference type="PANTHER" id="PTHR43355">
    <property type="entry name" value="FLAVIN REDUCTASE (NADPH)"/>
    <property type="match status" value="1"/>
</dbReference>
<dbReference type="CDD" id="cd05267">
    <property type="entry name" value="SDR_a6"/>
    <property type="match status" value="1"/>
</dbReference>
<proteinExistence type="predicted"/>
<comment type="caution">
    <text evidence="2">The sequence shown here is derived from an EMBL/GenBank/DDBJ whole genome shotgun (WGS) entry which is preliminary data.</text>
</comment>
<evidence type="ECO:0000313" key="3">
    <source>
        <dbReference type="Proteomes" id="UP001211064"/>
    </source>
</evidence>
<dbReference type="Gene3D" id="3.40.50.720">
    <property type="entry name" value="NAD(P)-binding Rossmann-like Domain"/>
    <property type="match status" value="1"/>
</dbReference>
<dbReference type="EMBL" id="JANWOR010000501">
    <property type="protein sequence ID" value="MDA4179128.1"/>
    <property type="molecule type" value="Genomic_DNA"/>
</dbReference>
<evidence type="ECO:0000313" key="2">
    <source>
        <dbReference type="EMBL" id="MDA4179128.1"/>
    </source>
</evidence>
<name>A0AAW5Z6T0_ECOLX</name>
<gene>
    <name evidence="2" type="ORF">NY836_17380</name>
</gene>
<dbReference type="SUPFAM" id="SSF51735">
    <property type="entry name" value="NAD(P)-binding Rossmann-fold domains"/>
    <property type="match status" value="1"/>
</dbReference>
<dbReference type="GO" id="GO:0004074">
    <property type="term" value="F:biliverdin reductase [NAD(P)H] activity"/>
    <property type="evidence" value="ECO:0007669"/>
    <property type="project" value="TreeGrafter"/>
</dbReference>
<feature type="domain" description="NAD(P)-binding" evidence="1">
    <location>
        <begin position="7"/>
        <end position="150"/>
    </location>
</feature>
<dbReference type="AlphaFoldDB" id="A0AAW5Z6T0"/>
<protein>
    <submittedName>
        <fullName evidence="2">SDR family oxidoreductase</fullName>
    </submittedName>
</protein>
<accession>A0AAW5Z6T0</accession>
<dbReference type="PANTHER" id="PTHR43355:SF2">
    <property type="entry name" value="FLAVIN REDUCTASE (NADPH)"/>
    <property type="match status" value="1"/>
</dbReference>
<dbReference type="Pfam" id="PF13460">
    <property type="entry name" value="NAD_binding_10"/>
    <property type="match status" value="1"/>
</dbReference>